<dbReference type="Proteomes" id="UP000219023">
    <property type="component" value="Unassembled WGS sequence"/>
</dbReference>
<accession>A0A285VED2</accession>
<evidence type="ECO:0008006" key="3">
    <source>
        <dbReference type="Google" id="ProtNLM"/>
    </source>
</evidence>
<proteinExistence type="predicted"/>
<dbReference type="OrthoDB" id="6400371at2"/>
<evidence type="ECO:0000313" key="2">
    <source>
        <dbReference type="Proteomes" id="UP000219023"/>
    </source>
</evidence>
<organism evidence="1 2">
    <name type="scientific">Chromohalobacter canadensis</name>
    <dbReference type="NCBI Taxonomy" id="141389"/>
    <lineage>
        <taxon>Bacteria</taxon>
        <taxon>Pseudomonadati</taxon>
        <taxon>Pseudomonadota</taxon>
        <taxon>Gammaproteobacteria</taxon>
        <taxon>Oceanospirillales</taxon>
        <taxon>Halomonadaceae</taxon>
        <taxon>Chromohalobacter</taxon>
    </lineage>
</organism>
<gene>
    <name evidence="1" type="ORF">SAMN05421509_101302</name>
</gene>
<dbReference type="AlphaFoldDB" id="A0A285VED2"/>
<dbReference type="EMBL" id="OBQJ01000001">
    <property type="protein sequence ID" value="SOC51446.1"/>
    <property type="molecule type" value="Genomic_DNA"/>
</dbReference>
<sequence length="186" mass="21479">MADAHKVSNFYYIIALQNKDRYQFFIENIAEVRASDKDDWMKDMECDDLRHQSLKCAVQSIVFSAMCLEAFIYGYAEKHLGKSYTKQHIEKLNIESKYIIVPKLVTGKEIDKSGQAFEKLKKLISDRNKIVHFKSISDFLNQDSFLPESMANGLGSIIGLMDEFRKIHPEEKIYFDGVPVMAECFA</sequence>
<reference evidence="1 2" key="1">
    <citation type="submission" date="2017-08" db="EMBL/GenBank/DDBJ databases">
        <authorList>
            <person name="de Groot N.N."/>
        </authorList>
    </citation>
    <scope>NUCLEOTIDE SEQUENCE [LARGE SCALE GENOMIC DNA]</scope>
    <source>
        <strain evidence="1 2">USBA 855</strain>
    </source>
</reference>
<evidence type="ECO:0000313" key="1">
    <source>
        <dbReference type="EMBL" id="SOC51446.1"/>
    </source>
</evidence>
<dbReference type="RefSeq" id="WP_097021547.1">
    <property type="nucleotide sequence ID" value="NZ_OBQJ01000001.1"/>
</dbReference>
<protein>
    <recommendedName>
        <fullName evidence="3">HEPN AbiU2-like domain-containing protein</fullName>
    </recommendedName>
</protein>
<name>A0A285VED2_9GAMM</name>